<name>A0AAD6QQQ2_9ROSI</name>
<feature type="region of interest" description="Disordered" evidence="1">
    <location>
        <begin position="1"/>
        <end position="21"/>
    </location>
</feature>
<gene>
    <name evidence="2" type="ORF">NC653_017610</name>
</gene>
<evidence type="ECO:0000313" key="2">
    <source>
        <dbReference type="EMBL" id="KAJ6994872.1"/>
    </source>
</evidence>
<protein>
    <submittedName>
        <fullName evidence="2">Uncharacterized protein</fullName>
    </submittedName>
</protein>
<sequence>MSSDCCQSASMHFTRSASTNG</sequence>
<dbReference type="Proteomes" id="UP001164929">
    <property type="component" value="Chromosome 6"/>
</dbReference>
<dbReference type="AlphaFoldDB" id="A0AAD6QQQ2"/>
<organism evidence="2 3">
    <name type="scientific">Populus alba x Populus x berolinensis</name>
    <dbReference type="NCBI Taxonomy" id="444605"/>
    <lineage>
        <taxon>Eukaryota</taxon>
        <taxon>Viridiplantae</taxon>
        <taxon>Streptophyta</taxon>
        <taxon>Embryophyta</taxon>
        <taxon>Tracheophyta</taxon>
        <taxon>Spermatophyta</taxon>
        <taxon>Magnoliopsida</taxon>
        <taxon>eudicotyledons</taxon>
        <taxon>Gunneridae</taxon>
        <taxon>Pentapetalae</taxon>
        <taxon>rosids</taxon>
        <taxon>fabids</taxon>
        <taxon>Malpighiales</taxon>
        <taxon>Salicaceae</taxon>
        <taxon>Saliceae</taxon>
        <taxon>Populus</taxon>
    </lineage>
</organism>
<proteinExistence type="predicted"/>
<evidence type="ECO:0000313" key="3">
    <source>
        <dbReference type="Proteomes" id="UP001164929"/>
    </source>
</evidence>
<keyword evidence="3" id="KW-1185">Reference proteome</keyword>
<dbReference type="EMBL" id="JAQIZT010000006">
    <property type="protein sequence ID" value="KAJ6994872.1"/>
    <property type="molecule type" value="Genomic_DNA"/>
</dbReference>
<comment type="caution">
    <text evidence="2">The sequence shown here is derived from an EMBL/GenBank/DDBJ whole genome shotgun (WGS) entry which is preliminary data.</text>
</comment>
<accession>A0AAD6QQQ2</accession>
<reference evidence="2" key="1">
    <citation type="journal article" date="2023" name="Mol. Ecol. Resour.">
        <title>Chromosome-level genome assembly of a triploid poplar Populus alba 'Berolinensis'.</title>
        <authorList>
            <person name="Chen S."/>
            <person name="Yu Y."/>
            <person name="Wang X."/>
            <person name="Wang S."/>
            <person name="Zhang T."/>
            <person name="Zhou Y."/>
            <person name="He R."/>
            <person name="Meng N."/>
            <person name="Wang Y."/>
            <person name="Liu W."/>
            <person name="Liu Z."/>
            <person name="Liu J."/>
            <person name="Guo Q."/>
            <person name="Huang H."/>
            <person name="Sederoff R.R."/>
            <person name="Wang G."/>
            <person name="Qu G."/>
            <person name="Chen S."/>
        </authorList>
    </citation>
    <scope>NUCLEOTIDE SEQUENCE</scope>
    <source>
        <strain evidence="2">SC-2020</strain>
    </source>
</reference>
<evidence type="ECO:0000256" key="1">
    <source>
        <dbReference type="SAM" id="MobiDB-lite"/>
    </source>
</evidence>